<dbReference type="RefSeq" id="WP_187723826.1">
    <property type="nucleotide sequence ID" value="NZ_CP060783.1"/>
</dbReference>
<dbReference type="EMBL" id="CP060783">
    <property type="protein sequence ID" value="QNP48151.1"/>
    <property type="molecule type" value="Genomic_DNA"/>
</dbReference>
<accession>A0A7H0GIN5</accession>
<proteinExistence type="predicted"/>
<gene>
    <name evidence="2" type="ORF">H9K75_19245</name>
</gene>
<evidence type="ECO:0000259" key="1">
    <source>
        <dbReference type="Pfam" id="PF18735"/>
    </source>
</evidence>
<dbReference type="Proteomes" id="UP000516028">
    <property type="component" value="Chromosome"/>
</dbReference>
<feature type="domain" description="RiboL-PSP-HEPN" evidence="1">
    <location>
        <begin position="12"/>
        <end position="174"/>
    </location>
</feature>
<dbReference type="KEGG" id="daer:H9K75_19245"/>
<protein>
    <recommendedName>
        <fullName evidence="1">RiboL-PSP-HEPN domain-containing protein</fullName>
    </recommendedName>
</protein>
<organism evidence="2 3">
    <name type="scientific">Diaphorobacter aerolatus</name>
    <dbReference type="NCBI Taxonomy" id="1288495"/>
    <lineage>
        <taxon>Bacteria</taxon>
        <taxon>Pseudomonadati</taxon>
        <taxon>Pseudomonadota</taxon>
        <taxon>Betaproteobacteria</taxon>
        <taxon>Burkholderiales</taxon>
        <taxon>Comamonadaceae</taxon>
        <taxon>Diaphorobacter</taxon>
    </lineage>
</organism>
<keyword evidence="3" id="KW-1185">Reference proteome</keyword>
<reference evidence="2 3" key="1">
    <citation type="submission" date="2020-08" db="EMBL/GenBank/DDBJ databases">
        <title>Genome sequence of Diaphorobacter aerolatus KACC 16536T.</title>
        <authorList>
            <person name="Hyun D.-W."/>
            <person name="Bae J.-W."/>
        </authorList>
    </citation>
    <scope>NUCLEOTIDE SEQUENCE [LARGE SCALE GENOMIC DNA]</scope>
    <source>
        <strain evidence="2 3">KACC 16536</strain>
    </source>
</reference>
<dbReference type="Pfam" id="PF18735">
    <property type="entry name" value="HEPN_RiboL-PSP"/>
    <property type="match status" value="1"/>
</dbReference>
<sequence>MPTARETFNSSIKDAEELLAHFNAINVQPPPPNAEVLKRAGLIMACTAWETYVEDRVQEAVQQRLGEGNDSFQNRFLLRHLQITLKQFHNPSAEKTCKLFSDFLGVDVSAGWQWNNYDSARVRLELDALIKKRGEAVHRSKSVNAGIPAAHLVRKDELEKAIRFLKSLVEATDAATKV</sequence>
<dbReference type="InterPro" id="IPR041519">
    <property type="entry name" value="HEPN_RiboL-PSP"/>
</dbReference>
<evidence type="ECO:0000313" key="2">
    <source>
        <dbReference type="EMBL" id="QNP48151.1"/>
    </source>
</evidence>
<name>A0A7H0GIN5_9BURK</name>
<evidence type="ECO:0000313" key="3">
    <source>
        <dbReference type="Proteomes" id="UP000516028"/>
    </source>
</evidence>
<dbReference type="AlphaFoldDB" id="A0A7H0GIN5"/>